<protein>
    <submittedName>
        <fullName evidence="2">Uncharacterized protein</fullName>
    </submittedName>
</protein>
<sequence>MLSPSDAGDMSQPAPAYRFRSDEVAIHSRTGRSQTTPQRSGPSTGKVHWPALPSRIANSRANRFRTPDRGQRAGGSLRNASPAMARETDSIALASTPTTIALPGAWICGPRTTSWPARRSLEPGGPVGRDCIRADDLRHSSGFEVPEVVRGHSARTAASRTARCPRTFQAPRLPTITMAAASSIQMGSASTSSTGANPRRSGRRFARRPRDLCCNGPSQSTQARQKGQAGLTAFALLS</sequence>
<dbReference type="InParanoid" id="A0A517SH67"/>
<feature type="compositionally biased region" description="Polar residues" evidence="1">
    <location>
        <begin position="31"/>
        <end position="43"/>
    </location>
</feature>
<proteinExistence type="predicted"/>
<evidence type="ECO:0000256" key="1">
    <source>
        <dbReference type="SAM" id="MobiDB-lite"/>
    </source>
</evidence>
<dbReference type="AlphaFoldDB" id="A0A517SH67"/>
<feature type="compositionally biased region" description="Polar residues" evidence="1">
    <location>
        <begin position="216"/>
        <end position="225"/>
    </location>
</feature>
<name>A0A517SH67_9PLAN</name>
<keyword evidence="3" id="KW-1185">Reference proteome</keyword>
<feature type="compositionally biased region" description="Polar residues" evidence="1">
    <location>
        <begin position="183"/>
        <end position="196"/>
    </location>
</feature>
<feature type="region of interest" description="Disordered" evidence="1">
    <location>
        <begin position="183"/>
        <end position="229"/>
    </location>
</feature>
<dbReference type="KEGG" id="ccos:Pan44_34950"/>
<evidence type="ECO:0000313" key="3">
    <source>
        <dbReference type="Proteomes" id="UP000315700"/>
    </source>
</evidence>
<dbReference type="EMBL" id="CP036271">
    <property type="protein sequence ID" value="QDT55452.1"/>
    <property type="molecule type" value="Genomic_DNA"/>
</dbReference>
<evidence type="ECO:0000313" key="2">
    <source>
        <dbReference type="EMBL" id="QDT55452.1"/>
    </source>
</evidence>
<reference evidence="2 3" key="1">
    <citation type="submission" date="2019-02" db="EMBL/GenBank/DDBJ databases">
        <title>Deep-cultivation of Planctomycetes and their phenomic and genomic characterization uncovers novel biology.</title>
        <authorList>
            <person name="Wiegand S."/>
            <person name="Jogler M."/>
            <person name="Boedeker C."/>
            <person name="Pinto D."/>
            <person name="Vollmers J."/>
            <person name="Rivas-Marin E."/>
            <person name="Kohn T."/>
            <person name="Peeters S.H."/>
            <person name="Heuer A."/>
            <person name="Rast P."/>
            <person name="Oberbeckmann S."/>
            <person name="Bunk B."/>
            <person name="Jeske O."/>
            <person name="Meyerdierks A."/>
            <person name="Storesund J.E."/>
            <person name="Kallscheuer N."/>
            <person name="Luecker S."/>
            <person name="Lage O.M."/>
            <person name="Pohl T."/>
            <person name="Merkel B.J."/>
            <person name="Hornburger P."/>
            <person name="Mueller R.-W."/>
            <person name="Bruemmer F."/>
            <person name="Labrenz M."/>
            <person name="Spormann A.M."/>
            <person name="Op den Camp H."/>
            <person name="Overmann J."/>
            <person name="Amann R."/>
            <person name="Jetten M.S.M."/>
            <person name="Mascher T."/>
            <person name="Medema M.H."/>
            <person name="Devos D.P."/>
            <person name="Kaster A.-K."/>
            <person name="Ovreas L."/>
            <person name="Rohde M."/>
            <person name="Galperin M.Y."/>
            <person name="Jogler C."/>
        </authorList>
    </citation>
    <scope>NUCLEOTIDE SEQUENCE [LARGE SCALE GENOMIC DNA]</scope>
    <source>
        <strain evidence="2 3">Pan44</strain>
    </source>
</reference>
<dbReference type="Proteomes" id="UP000315700">
    <property type="component" value="Chromosome"/>
</dbReference>
<gene>
    <name evidence="2" type="ORF">Pan44_34950</name>
</gene>
<feature type="region of interest" description="Disordered" evidence="1">
    <location>
        <begin position="1"/>
        <end position="84"/>
    </location>
</feature>
<organism evidence="2 3">
    <name type="scientific">Caulifigura coniformis</name>
    <dbReference type="NCBI Taxonomy" id="2527983"/>
    <lineage>
        <taxon>Bacteria</taxon>
        <taxon>Pseudomonadati</taxon>
        <taxon>Planctomycetota</taxon>
        <taxon>Planctomycetia</taxon>
        <taxon>Planctomycetales</taxon>
        <taxon>Planctomycetaceae</taxon>
        <taxon>Caulifigura</taxon>
    </lineage>
</organism>
<accession>A0A517SH67</accession>